<dbReference type="EMBL" id="FQUZ01000048">
    <property type="protein sequence ID" value="SHF85849.1"/>
    <property type="molecule type" value="Genomic_DNA"/>
</dbReference>
<dbReference type="STRING" id="1122156.SAMN02745117_02727"/>
<protein>
    <submittedName>
        <fullName evidence="1">Uncharacterized protein</fullName>
    </submittedName>
</protein>
<organism evidence="1 2">
    <name type="scientific">Lampropedia hyalina DSM 16112</name>
    <dbReference type="NCBI Taxonomy" id="1122156"/>
    <lineage>
        <taxon>Bacteria</taxon>
        <taxon>Pseudomonadati</taxon>
        <taxon>Pseudomonadota</taxon>
        <taxon>Betaproteobacteria</taxon>
        <taxon>Burkholderiales</taxon>
        <taxon>Comamonadaceae</taxon>
        <taxon>Lampropedia</taxon>
    </lineage>
</organism>
<accession>A0A1M5F2T1</accession>
<dbReference type="AlphaFoldDB" id="A0A1M5F2T1"/>
<name>A0A1M5F2T1_9BURK</name>
<gene>
    <name evidence="1" type="ORF">SAMN02745117_02727</name>
</gene>
<evidence type="ECO:0000313" key="1">
    <source>
        <dbReference type="EMBL" id="SHF85849.1"/>
    </source>
</evidence>
<reference evidence="1 2" key="1">
    <citation type="submission" date="2016-11" db="EMBL/GenBank/DDBJ databases">
        <authorList>
            <person name="Jaros S."/>
            <person name="Januszkiewicz K."/>
            <person name="Wedrychowicz H."/>
        </authorList>
    </citation>
    <scope>NUCLEOTIDE SEQUENCE [LARGE SCALE GENOMIC DNA]</scope>
    <source>
        <strain evidence="1 2">DSM 16112</strain>
    </source>
</reference>
<dbReference type="RefSeq" id="WP_073357210.1">
    <property type="nucleotide sequence ID" value="NZ_FQUZ01000048.1"/>
</dbReference>
<evidence type="ECO:0000313" key="2">
    <source>
        <dbReference type="Proteomes" id="UP000184327"/>
    </source>
</evidence>
<sequence>MKRIKERLAALEQGSTSDQQRITCIELVDAETGEVGGVIHIGGQPDQEGVMQVLRYKHKTQPARTLRAREQGSDQEG</sequence>
<proteinExistence type="predicted"/>
<keyword evidence="2" id="KW-1185">Reference proteome</keyword>
<dbReference type="Proteomes" id="UP000184327">
    <property type="component" value="Unassembled WGS sequence"/>
</dbReference>